<dbReference type="PROSITE" id="PS00708">
    <property type="entry name" value="PRO_ENDOPEP_SER"/>
    <property type="match status" value="1"/>
</dbReference>
<evidence type="ECO:0000256" key="3">
    <source>
        <dbReference type="ARBA" id="ARBA00022801"/>
    </source>
</evidence>
<dbReference type="MEROPS" id="S09.010"/>
<dbReference type="HOGENOM" id="CLU_011290_0_2_5"/>
<comment type="caution">
    <text evidence="8">The sequence shown here is derived from an EMBL/GenBank/DDBJ whole genome shotgun (WGS) entry which is preliminary data.</text>
</comment>
<dbReference type="Gene3D" id="3.40.50.1820">
    <property type="entry name" value="alpha/beta hydrolase"/>
    <property type="match status" value="1"/>
</dbReference>
<dbReference type="EC" id="3.4.21.83" evidence="8"/>
<dbReference type="SUPFAM" id="SSF53474">
    <property type="entry name" value="alpha/beta-Hydrolases"/>
    <property type="match status" value="1"/>
</dbReference>
<dbReference type="Proteomes" id="UP000004291">
    <property type="component" value="Chromosome"/>
</dbReference>
<protein>
    <submittedName>
        <fullName evidence="8">Protease II</fullName>
        <ecNumber evidence="8">3.4.21.83</ecNumber>
    </submittedName>
</protein>
<dbReference type="AlphaFoldDB" id="A9DAG5"/>
<dbReference type="InterPro" id="IPR029058">
    <property type="entry name" value="AB_hydrolase_fold"/>
</dbReference>
<sequence length="697" mass="77174">MSAFKNLPAAPVAEKRPSTDTRHGITRTDDYAWMRDDNWQAMFKDPSVLDPAIRAHLESENAFQKTAMADTEELQKTLFAEMRGRIKEDDSSVPAPDGPWLYGVRFVTGGEQPKYFRTPREGGDEVITLDGDLEAKGKDYFRLAGTGQSPDHASMIWGYDDKGSEFFTLKVRDLSTGQDLDDLIENTGGGGAWSADGKGFFYTAVDDNHRPSKIFHHRIGTPQSEDRLIREETDSGFFMSVGGSRLDDFIFVTINDHETSECWVMPADDENASLRLVAARETGMEYSLEEGGDVFFVLTNADGAKDFKIMQTPVGAPEKANWEEVVAHKPGRLILSASAYRNHLVWMERENGLPRIVIRDRKTGEEHAISFDEEAYSLGFQGSMEYDTDVVRFSYSSMTTPSELYDYNMTTRERTLLKRDEVPSGHTPSDYITRRVMAPAHDGELVPVTLLYRSGTPLDGTAPCLLYGYGSYGITIPAGFNTNCLSLVDRGFVYAIAHIRGGKEKGFGWYEAGKRERKTNTFHDFIAAARYLDQQNFTSHDRIVAQGGSAGGMLMGAVANMAPDAFGAIIAAVPFVDVLNTMLDDTLPLTPPEWPEWGNPIASAEDYSNIAGYSPYDNVTAQAYPPILAVAGLTDPRVTYWEPAKWVARLREFSTGGAPVLFKLNMAAGHAGASGRFQRLEEVAFEYAFALKVVGKA</sequence>
<dbReference type="InterPro" id="IPR051543">
    <property type="entry name" value="Serine_Peptidase_S9A"/>
</dbReference>
<dbReference type="InterPro" id="IPR002470">
    <property type="entry name" value="Peptidase_S9A"/>
</dbReference>
<keyword evidence="2 8" id="KW-0645">Protease</keyword>
<dbReference type="STRING" id="411684.HPDFL43_04291"/>
<reference evidence="8 9" key="2">
    <citation type="submission" date="2012-06" db="EMBL/GenBank/DDBJ databases">
        <authorList>
            <person name="Fiebig A."/>
        </authorList>
    </citation>
    <scope>NUCLEOTIDE SEQUENCE [LARGE SCALE GENOMIC DNA]</scope>
    <source>
        <strain evidence="8 9">DFL-43</strain>
    </source>
</reference>
<evidence type="ECO:0000259" key="6">
    <source>
        <dbReference type="Pfam" id="PF00326"/>
    </source>
</evidence>
<dbReference type="InterPro" id="IPR001375">
    <property type="entry name" value="Peptidase_S9_cat"/>
</dbReference>
<feature type="domain" description="Peptidase S9A N-terminal" evidence="7">
    <location>
        <begin position="12"/>
        <end position="419"/>
    </location>
</feature>
<dbReference type="SUPFAM" id="SSF50993">
    <property type="entry name" value="Peptidase/esterase 'gauge' domain"/>
    <property type="match status" value="1"/>
</dbReference>
<dbReference type="PANTHER" id="PTHR11757:SF19">
    <property type="entry name" value="PROLYL ENDOPEPTIDASE-LIKE"/>
    <property type="match status" value="1"/>
</dbReference>
<evidence type="ECO:0000259" key="7">
    <source>
        <dbReference type="Pfam" id="PF02897"/>
    </source>
</evidence>
<reference evidence="8 9" key="1">
    <citation type="submission" date="2007-10" db="EMBL/GenBank/DDBJ databases">
        <authorList>
            <person name="Wagner-Dobler I."/>
            <person name="Ferriera S."/>
            <person name="Johnson J."/>
            <person name="Kravitz S."/>
            <person name="Beeson K."/>
            <person name="Sutton G."/>
            <person name="Rogers Y.-H."/>
            <person name="Friedman R."/>
            <person name="Frazier M."/>
            <person name="Venter J.C."/>
        </authorList>
    </citation>
    <scope>NUCLEOTIDE SEQUENCE [LARGE SCALE GENOMIC DNA]</scope>
    <source>
        <strain evidence="8 9">DFL-43</strain>
    </source>
</reference>
<dbReference type="eggNOG" id="COG1770">
    <property type="taxonomic scope" value="Bacteria"/>
</dbReference>
<dbReference type="EMBL" id="ABIA03000002">
    <property type="protein sequence ID" value="EDQ32735.2"/>
    <property type="molecule type" value="Genomic_DNA"/>
</dbReference>
<name>A9DAG5_HOEPD</name>
<comment type="similarity">
    <text evidence="1">Belongs to the peptidase S9A family.</text>
</comment>
<accession>A9DAG5</accession>
<dbReference type="Pfam" id="PF00326">
    <property type="entry name" value="Peptidase_S9"/>
    <property type="match status" value="1"/>
</dbReference>
<dbReference type="Gene3D" id="2.130.10.120">
    <property type="entry name" value="Prolyl oligopeptidase, N-terminal domain"/>
    <property type="match status" value="1"/>
</dbReference>
<dbReference type="Pfam" id="PF02897">
    <property type="entry name" value="Peptidase_S9_N"/>
    <property type="match status" value="1"/>
</dbReference>
<evidence type="ECO:0000256" key="2">
    <source>
        <dbReference type="ARBA" id="ARBA00022670"/>
    </source>
</evidence>
<dbReference type="GO" id="GO:0004252">
    <property type="term" value="F:serine-type endopeptidase activity"/>
    <property type="evidence" value="ECO:0007669"/>
    <property type="project" value="UniProtKB-EC"/>
</dbReference>
<evidence type="ECO:0000256" key="4">
    <source>
        <dbReference type="ARBA" id="ARBA00022825"/>
    </source>
</evidence>
<dbReference type="InterPro" id="IPR002471">
    <property type="entry name" value="Pept_S9_AS"/>
</dbReference>
<proteinExistence type="inferred from homology"/>
<feature type="compositionally biased region" description="Basic and acidic residues" evidence="5">
    <location>
        <begin position="13"/>
        <end position="23"/>
    </location>
</feature>
<feature type="domain" description="Peptidase S9 prolyl oligopeptidase catalytic" evidence="6">
    <location>
        <begin position="480"/>
        <end position="696"/>
    </location>
</feature>
<dbReference type="PRINTS" id="PR00862">
    <property type="entry name" value="PROLIGOPTASE"/>
</dbReference>
<gene>
    <name evidence="8" type="ORF">HPDFL43_04291</name>
</gene>
<keyword evidence="4" id="KW-0720">Serine protease</keyword>
<keyword evidence="9" id="KW-1185">Reference proteome</keyword>
<evidence type="ECO:0000313" key="8">
    <source>
        <dbReference type="EMBL" id="EDQ32735.2"/>
    </source>
</evidence>
<keyword evidence="3 8" id="KW-0378">Hydrolase</keyword>
<evidence type="ECO:0000256" key="5">
    <source>
        <dbReference type="SAM" id="MobiDB-lite"/>
    </source>
</evidence>
<evidence type="ECO:0000256" key="1">
    <source>
        <dbReference type="ARBA" id="ARBA00005228"/>
    </source>
</evidence>
<feature type="region of interest" description="Disordered" evidence="5">
    <location>
        <begin position="1"/>
        <end position="23"/>
    </location>
</feature>
<evidence type="ECO:0000313" key="9">
    <source>
        <dbReference type="Proteomes" id="UP000004291"/>
    </source>
</evidence>
<dbReference type="InterPro" id="IPR023302">
    <property type="entry name" value="Pept_S9A_N"/>
</dbReference>
<dbReference type="PANTHER" id="PTHR11757">
    <property type="entry name" value="PROTEASE FAMILY S9A OLIGOPEPTIDASE"/>
    <property type="match status" value="1"/>
</dbReference>
<dbReference type="RefSeq" id="WP_040449887.1">
    <property type="nucleotide sequence ID" value="NZ_CM002917.1"/>
</dbReference>
<dbReference type="GO" id="GO:0006508">
    <property type="term" value="P:proteolysis"/>
    <property type="evidence" value="ECO:0007669"/>
    <property type="project" value="UniProtKB-KW"/>
</dbReference>
<organism evidence="8 9">
    <name type="scientific">Hoeflea phototrophica (strain DSM 17068 / NCIMB 14078 / DFL-43)</name>
    <dbReference type="NCBI Taxonomy" id="411684"/>
    <lineage>
        <taxon>Bacteria</taxon>
        <taxon>Pseudomonadati</taxon>
        <taxon>Pseudomonadota</taxon>
        <taxon>Alphaproteobacteria</taxon>
        <taxon>Hyphomicrobiales</taxon>
        <taxon>Rhizobiaceae</taxon>
        <taxon>Hoeflea</taxon>
    </lineage>
</organism>